<proteinExistence type="predicted"/>
<feature type="compositionally biased region" description="Polar residues" evidence="2">
    <location>
        <begin position="204"/>
        <end position="222"/>
    </location>
</feature>
<feature type="compositionally biased region" description="Polar residues" evidence="2">
    <location>
        <begin position="82"/>
        <end position="101"/>
    </location>
</feature>
<feature type="compositionally biased region" description="Basic and acidic residues" evidence="2">
    <location>
        <begin position="1239"/>
        <end position="1252"/>
    </location>
</feature>
<feature type="region of interest" description="Disordered" evidence="2">
    <location>
        <begin position="669"/>
        <end position="738"/>
    </location>
</feature>
<gene>
    <name evidence="3" type="ORF">V5O48_002919</name>
</gene>
<feature type="compositionally biased region" description="Basic and acidic residues" evidence="2">
    <location>
        <begin position="1026"/>
        <end position="1039"/>
    </location>
</feature>
<feature type="region of interest" description="Disordered" evidence="2">
    <location>
        <begin position="345"/>
        <end position="531"/>
    </location>
</feature>
<comment type="caution">
    <text evidence="3">The sequence shown here is derived from an EMBL/GenBank/DDBJ whole genome shotgun (WGS) entry which is preliminary data.</text>
</comment>
<feature type="region of interest" description="Disordered" evidence="2">
    <location>
        <begin position="880"/>
        <end position="976"/>
    </location>
</feature>
<dbReference type="EMBL" id="JBAHYK010000072">
    <property type="protein sequence ID" value="KAL0579077.1"/>
    <property type="molecule type" value="Genomic_DNA"/>
</dbReference>
<feature type="compositionally biased region" description="Polar residues" evidence="2">
    <location>
        <begin position="149"/>
        <end position="166"/>
    </location>
</feature>
<feature type="region of interest" description="Disordered" evidence="2">
    <location>
        <begin position="1144"/>
        <end position="1165"/>
    </location>
</feature>
<feature type="compositionally biased region" description="Polar residues" evidence="2">
    <location>
        <begin position="35"/>
        <end position="56"/>
    </location>
</feature>
<feature type="compositionally biased region" description="Basic residues" evidence="2">
    <location>
        <begin position="373"/>
        <end position="392"/>
    </location>
</feature>
<feature type="region of interest" description="Disordered" evidence="2">
    <location>
        <begin position="260"/>
        <end position="299"/>
    </location>
</feature>
<feature type="region of interest" description="Disordered" evidence="2">
    <location>
        <begin position="1239"/>
        <end position="1269"/>
    </location>
</feature>
<keyword evidence="1" id="KW-0945">Host-virus interaction</keyword>
<sequence>MSFSSLANWDGSQSKSQGTSRIGSLISSPPIRSIGQAQDSTTSGSHAGIQNGSVSALNEGASRSMEITDDIRARASMEYGSSPPNSTSIQHSGDVLTSSGRPQELISGGQDRGKHHYISPSSSSSSINVALCENINTAISPSIHKSKEQQQSFSARVSELPQSDSVSNEKDLLAPLHPPPPLSHAISPRTQAKRDGFATPPPLASTSTNPESLFTPPNTASLIDSLFTPPPSPPHCERSRVRKKKVQRLSHIAVPPFPLGLDSSDYLTPEEAGLSSPKDQPPVISIHKTESASRRKKPDSYTDVTLWTEAWAHNYTSSYPSASQLGLRRSQKKPDYLKRAVTSLAGADFEDERDDGDVETSMGQEEGDVDPARRKKKFVGLTNKVKRKRKRSPSYIHETQAESSHTVKKKPASKQVSSIKNNDGKRPTLAQADAQLRIAQASSPKPMAFIHEHGLEPVSYKKRPAAQRRASGGKDNDGERTAPAQGFAPLRDAQDSSLETPQPVHIVPFSPNPPSFLPQSPPRHRPSSLAPIPVPPEPDKSFHYVKMKDIVKLKIPSTWPPVGHADYSHLGMFVNTRFVRRRVPSGSISDPIVVEGGPVGQEEIEQYNADLNPTQTICPIRIPEPDAEDEAFFTPVLRFPPVPSVQSINPPPSSHIDLHCVSSQLPDELSQDHTNTFASTGKNPLRQSSHLRSASPKAEDQAAWTPADSFHELTHPHPHFPEPDNPISDAPSEKALGKGKALNPPLATYLPHLEERQSPPLINRQPAYPLSYHAQQSGATLTYTRFLSATNDPPPQVYTATHDDAPFLSVQPPSPITFTTTGPPDTIFDPVEQFLDLDDTLSDIARDGPVYGPFELDVSFGSSRPFADSLEDDPIIRTIQREDSRATIDPSIFHSGSPTLGSSEPGDFAPTEGAEEARTPSPPSPVELYDGAKLPPRSVSRVVSLKTRPPPNREASKSALASLQDYESSGSDEEEEVIDVVREERAGLSLSPVSGLFQFDRLSRDVVDSSSSSEDEYDNETSSSSSEDKSNRDVLDEVAHTPARRPTPQRGPYAHIIDMLPTKLEARSASRESQIWKKGTEAYFCHQLFLPFVDSSYDEDTFGFLKAATTFKCPACANWCSCDVCTARRGEVYVSLRYKPGPASATALRHHPRPRSPPPAHSQSRLPLIQATDTTAEPLDYWGPIYDASCENRIATGYIPSGKTDDVILADPLPVPRRRKKRKRRVQFIGTVQDGWKRPSKVVDKTSSETNRKRYYLGRKPPPPSALVGHETVFDRADSPLTDLDDEVEGESSFRSFWYSESNDENTGDEQGIPRSGLEYEKLYLSRRGTPYSQEDACDPNPPPPLDLDTTRRGILAALSYTESSSQSDL</sequence>
<evidence type="ECO:0008006" key="5">
    <source>
        <dbReference type="Google" id="ProtNLM"/>
    </source>
</evidence>
<accession>A0ABR3FVB8</accession>
<evidence type="ECO:0000313" key="3">
    <source>
        <dbReference type="EMBL" id="KAL0579077.1"/>
    </source>
</evidence>
<dbReference type="PANTHER" id="PTHR13037:SF24">
    <property type="entry name" value="POLYCOMB PROTEIN PCL-RELATED"/>
    <property type="match status" value="1"/>
</dbReference>
<keyword evidence="4" id="KW-1185">Reference proteome</keyword>
<feature type="region of interest" description="Disordered" evidence="2">
    <location>
        <begin position="1"/>
        <end position="125"/>
    </location>
</feature>
<feature type="region of interest" description="Disordered" evidence="2">
    <location>
        <begin position="1007"/>
        <end position="1053"/>
    </location>
</feature>
<feature type="compositionally biased region" description="Acidic residues" evidence="2">
    <location>
        <begin position="348"/>
        <end position="358"/>
    </location>
</feature>
<dbReference type="Proteomes" id="UP001465976">
    <property type="component" value="Unassembled WGS sequence"/>
</dbReference>
<organism evidence="3 4">
    <name type="scientific">Marasmius crinis-equi</name>
    <dbReference type="NCBI Taxonomy" id="585013"/>
    <lineage>
        <taxon>Eukaryota</taxon>
        <taxon>Fungi</taxon>
        <taxon>Dikarya</taxon>
        <taxon>Basidiomycota</taxon>
        <taxon>Agaricomycotina</taxon>
        <taxon>Agaricomycetes</taxon>
        <taxon>Agaricomycetidae</taxon>
        <taxon>Agaricales</taxon>
        <taxon>Marasmiineae</taxon>
        <taxon>Marasmiaceae</taxon>
        <taxon>Marasmius</taxon>
    </lineage>
</organism>
<feature type="region of interest" description="Disordered" evidence="2">
    <location>
        <begin position="140"/>
        <end position="244"/>
    </location>
</feature>
<evidence type="ECO:0000313" key="4">
    <source>
        <dbReference type="Proteomes" id="UP001465976"/>
    </source>
</evidence>
<feature type="region of interest" description="Disordered" evidence="2">
    <location>
        <begin position="1329"/>
        <end position="1354"/>
    </location>
</feature>
<name>A0ABR3FVB8_9AGAR</name>
<feature type="compositionally biased region" description="Polar residues" evidence="2">
    <location>
        <begin position="1"/>
        <end position="27"/>
    </location>
</feature>
<evidence type="ECO:0000256" key="1">
    <source>
        <dbReference type="ARBA" id="ARBA00022581"/>
    </source>
</evidence>
<evidence type="ECO:0000256" key="2">
    <source>
        <dbReference type="SAM" id="MobiDB-lite"/>
    </source>
</evidence>
<feature type="compositionally biased region" description="Basic and acidic residues" evidence="2">
    <location>
        <begin position="709"/>
        <end position="722"/>
    </location>
</feature>
<feature type="compositionally biased region" description="Polar residues" evidence="2">
    <location>
        <begin position="672"/>
        <end position="692"/>
    </location>
</feature>
<reference evidence="3 4" key="1">
    <citation type="submission" date="2024-02" db="EMBL/GenBank/DDBJ databases">
        <title>A draft genome for the cacao thread blight pathogen Marasmius crinis-equi.</title>
        <authorList>
            <person name="Cohen S.P."/>
            <person name="Baruah I.K."/>
            <person name="Amoako-Attah I."/>
            <person name="Bukari Y."/>
            <person name="Meinhardt L.W."/>
            <person name="Bailey B.A."/>
        </authorList>
    </citation>
    <scope>NUCLEOTIDE SEQUENCE [LARGE SCALE GENOMIC DNA]</scope>
    <source>
        <strain evidence="3 4">GH-76</strain>
    </source>
</reference>
<feature type="compositionally biased region" description="Pro residues" evidence="2">
    <location>
        <begin position="510"/>
        <end position="521"/>
    </location>
</feature>
<dbReference type="PANTHER" id="PTHR13037">
    <property type="entry name" value="FORMIN"/>
    <property type="match status" value="1"/>
</dbReference>
<protein>
    <recommendedName>
        <fullName evidence="5">Zinc-finger domain-containing protein</fullName>
    </recommendedName>
</protein>
<feature type="region of interest" description="Disordered" evidence="2">
    <location>
        <begin position="1297"/>
        <end position="1317"/>
    </location>
</feature>